<sequence>MAQTSSATREPSMEEILASIRRIIEDSDVTKQATADLTSAPAAKAQPENRAETVKTSEPPAEEKRGEVAQFPRAVSSETVQANNHAVSSETAQTSNHAVSLETAPTNNAVVSSETTTAETQPAPSFTLDAILRGSIQEQASPAQKPELTRAEMHERNVAHVRIATVNPPVPPVVVAAAEQPKSDAIKMSEALLMQVAEKRVVSMTQPTAKEEVAPVSEKTFETAPQTVSAPAQDKSLISEAAEKQVAASFGSLSQALIEEQKRLLNEKMEAMLRPMLQEWLDTNLPPLVERLVREEIERVVRRG</sequence>
<organism evidence="2 3">
    <name type="scientific">Pseudochrobactrum saccharolyticum</name>
    <dbReference type="NCBI Taxonomy" id="354352"/>
    <lineage>
        <taxon>Bacteria</taxon>
        <taxon>Pseudomonadati</taxon>
        <taxon>Pseudomonadota</taxon>
        <taxon>Alphaproteobacteria</taxon>
        <taxon>Hyphomicrobiales</taxon>
        <taxon>Brucellaceae</taxon>
        <taxon>Pseudochrobactrum</taxon>
    </lineage>
</organism>
<dbReference type="RefSeq" id="WP_170265228.1">
    <property type="nucleotide sequence ID" value="NZ_JACHIL010000002.1"/>
</dbReference>
<name>A0A7W8AIG2_9HYPH</name>
<reference evidence="2 3" key="1">
    <citation type="submission" date="2020-08" db="EMBL/GenBank/DDBJ databases">
        <title>Genomic Encyclopedia of Type Strains, Phase IV (KMG-IV): sequencing the most valuable type-strain genomes for metagenomic binning, comparative biology and taxonomic classification.</title>
        <authorList>
            <person name="Goeker M."/>
        </authorList>
    </citation>
    <scope>NUCLEOTIDE SEQUENCE [LARGE SCALE GENOMIC DNA]</scope>
    <source>
        <strain evidence="2 3">DSM 25620</strain>
    </source>
</reference>
<evidence type="ECO:0000313" key="2">
    <source>
        <dbReference type="EMBL" id="MBB5090979.1"/>
    </source>
</evidence>
<evidence type="ECO:0000313" key="3">
    <source>
        <dbReference type="Proteomes" id="UP000531231"/>
    </source>
</evidence>
<feature type="compositionally biased region" description="Polar residues" evidence="1">
    <location>
        <begin position="76"/>
        <end position="124"/>
    </location>
</feature>
<gene>
    <name evidence="2" type="ORF">HNQ68_001503</name>
</gene>
<dbReference type="InterPro" id="IPR019632">
    <property type="entry name" value="DUF2497"/>
</dbReference>
<dbReference type="Pfam" id="PF10691">
    <property type="entry name" value="DUF2497"/>
    <property type="match status" value="1"/>
</dbReference>
<protein>
    <recommendedName>
        <fullName evidence="4">DUF2497 domain-containing protein</fullName>
    </recommendedName>
</protein>
<feature type="region of interest" description="Disordered" evidence="1">
    <location>
        <begin position="33"/>
        <end position="126"/>
    </location>
</feature>
<feature type="compositionally biased region" description="Basic and acidic residues" evidence="1">
    <location>
        <begin position="47"/>
        <end position="67"/>
    </location>
</feature>
<evidence type="ECO:0000256" key="1">
    <source>
        <dbReference type="SAM" id="MobiDB-lite"/>
    </source>
</evidence>
<accession>A0A7W8AIG2</accession>
<comment type="caution">
    <text evidence="2">The sequence shown here is derived from an EMBL/GenBank/DDBJ whole genome shotgun (WGS) entry which is preliminary data.</text>
</comment>
<evidence type="ECO:0008006" key="4">
    <source>
        <dbReference type="Google" id="ProtNLM"/>
    </source>
</evidence>
<proteinExistence type="predicted"/>
<keyword evidence="3" id="KW-1185">Reference proteome</keyword>
<dbReference type="EMBL" id="JACHIL010000002">
    <property type="protein sequence ID" value="MBB5090979.1"/>
    <property type="molecule type" value="Genomic_DNA"/>
</dbReference>
<dbReference type="AlphaFoldDB" id="A0A7W8AIG2"/>
<dbReference type="Proteomes" id="UP000531231">
    <property type="component" value="Unassembled WGS sequence"/>
</dbReference>